<evidence type="ECO:0000313" key="1">
    <source>
        <dbReference type="EMBL" id="MBD2752241.1"/>
    </source>
</evidence>
<accession>A0A927AYK7</accession>
<name>A0A927AYK7_9BACT</name>
<dbReference type="InterPro" id="IPR013783">
    <property type="entry name" value="Ig-like_fold"/>
</dbReference>
<protein>
    <submittedName>
        <fullName evidence="1">Gliding motility-associated C-terminal domain-containing protein</fullName>
    </submittedName>
</protein>
<dbReference type="Pfam" id="PF13585">
    <property type="entry name" value="CHU_C"/>
    <property type="match status" value="1"/>
</dbReference>
<comment type="caution">
    <text evidence="1">The sequence shown here is derived from an EMBL/GenBank/DDBJ whole genome shotgun (WGS) entry which is preliminary data.</text>
</comment>
<dbReference type="Proteomes" id="UP000653797">
    <property type="component" value="Unassembled WGS sequence"/>
</dbReference>
<dbReference type="InterPro" id="IPR026341">
    <property type="entry name" value="T9SS_type_B"/>
</dbReference>
<proteinExistence type="predicted"/>
<dbReference type="Gene3D" id="2.60.40.10">
    <property type="entry name" value="Immunoglobulins"/>
    <property type="match status" value="1"/>
</dbReference>
<dbReference type="InterPro" id="IPR035986">
    <property type="entry name" value="PKD_dom_sf"/>
</dbReference>
<gene>
    <name evidence="1" type="ORF">IC230_05015</name>
</gene>
<sequence length="645" mass="69186">MLFIFAQAISSIAQTIDPTNNYCVNPQGAAEGGFTLDKTRICPGDRIRVTAFKSGLTSISYIADYKGNGIPTGDLQLQGIFTYNTPGTYTILQKGTLNGTLAVKCQTITVLPQDPVQFTAKSCTGRQVTVQVNAATLGQYDTYILNWGDGTLPVEMSRAQLEANPQHTYANGAANTQIITIDGIYGSLNIPLCSSSSQQAVALASEISQPLIQALNAVDNGTITLQYQVGAASPVQLYQKVNGTYVSTGQRTVGPATFTVKADARQVQCFKVVSQDVCGSTTIESSEVCSLVLDAKATNKKNTLTWQPYAGVGADTLFKQYQLTKNDAPLGTALTNRSAATSTDSSVTCGTQYCYRIVATLSGKATQTIVTSAPSCVTGINGTVPDKIGDIVVSVDSNHPSLTANLPTTGVPANYTLVVSRADGASGTFTPLTTLVGKNTYTDNAVNASDKSYCYKVEYQGGCGLGLPASNPVCSIHLTSSSIRSMDWNGESPFAPGSPASYAIELVDSLTRTEKNVGITTHYDRSPTEVVYVYRVVARSGNYTSYSNYHIFEREDRFTVPTAFTPNGDKVNDEFLPKGLYAETFLMNIYSRWGEVLYSTNDKTRGWDGLINGLPASVGQYMYRIEVVDISNQKIIRTGALELIR</sequence>
<reference evidence="1" key="1">
    <citation type="submission" date="2020-09" db="EMBL/GenBank/DDBJ databases">
        <authorList>
            <person name="Kim M.K."/>
        </authorList>
    </citation>
    <scope>NUCLEOTIDE SEQUENCE</scope>
    <source>
        <strain evidence="1">BT704</strain>
    </source>
</reference>
<evidence type="ECO:0000313" key="2">
    <source>
        <dbReference type="Proteomes" id="UP000653797"/>
    </source>
</evidence>
<dbReference type="AlphaFoldDB" id="A0A927AYK7"/>
<dbReference type="EMBL" id="JACXAA010000002">
    <property type="protein sequence ID" value="MBD2752241.1"/>
    <property type="molecule type" value="Genomic_DNA"/>
</dbReference>
<dbReference type="SUPFAM" id="SSF49299">
    <property type="entry name" value="PKD domain"/>
    <property type="match status" value="1"/>
</dbReference>
<keyword evidence="2" id="KW-1185">Reference proteome</keyword>
<organism evidence="1 2">
    <name type="scientific">Spirosoma validum</name>
    <dbReference type="NCBI Taxonomy" id="2771355"/>
    <lineage>
        <taxon>Bacteria</taxon>
        <taxon>Pseudomonadati</taxon>
        <taxon>Bacteroidota</taxon>
        <taxon>Cytophagia</taxon>
        <taxon>Cytophagales</taxon>
        <taxon>Cytophagaceae</taxon>
        <taxon>Spirosoma</taxon>
    </lineage>
</organism>
<dbReference type="NCBIfam" id="TIGR04131">
    <property type="entry name" value="Bac_Flav_CTERM"/>
    <property type="match status" value="1"/>
</dbReference>